<proteinExistence type="predicted"/>
<dbReference type="EMBL" id="AVOT02081576">
    <property type="protein sequence ID" value="MBW0567873.1"/>
    <property type="molecule type" value="Genomic_DNA"/>
</dbReference>
<evidence type="ECO:0000313" key="1">
    <source>
        <dbReference type="EMBL" id="MBW0567873.1"/>
    </source>
</evidence>
<gene>
    <name evidence="1" type="ORF">O181_107588</name>
</gene>
<accession>A0A9Q3PN11</accession>
<dbReference type="AlphaFoldDB" id="A0A9Q3PN11"/>
<name>A0A9Q3PN11_9BASI</name>
<keyword evidence="2" id="KW-1185">Reference proteome</keyword>
<dbReference type="SUPFAM" id="SSF56672">
    <property type="entry name" value="DNA/RNA polymerases"/>
    <property type="match status" value="1"/>
</dbReference>
<organism evidence="1 2">
    <name type="scientific">Austropuccinia psidii MF-1</name>
    <dbReference type="NCBI Taxonomy" id="1389203"/>
    <lineage>
        <taxon>Eukaryota</taxon>
        <taxon>Fungi</taxon>
        <taxon>Dikarya</taxon>
        <taxon>Basidiomycota</taxon>
        <taxon>Pucciniomycotina</taxon>
        <taxon>Pucciniomycetes</taxon>
        <taxon>Pucciniales</taxon>
        <taxon>Sphaerophragmiaceae</taxon>
        <taxon>Austropuccinia</taxon>
    </lineage>
</organism>
<protein>
    <submittedName>
        <fullName evidence="1">Uncharacterized protein</fullName>
    </submittedName>
</protein>
<dbReference type="InterPro" id="IPR043502">
    <property type="entry name" value="DNA/RNA_pol_sf"/>
</dbReference>
<reference evidence="1" key="1">
    <citation type="submission" date="2021-03" db="EMBL/GenBank/DDBJ databases">
        <title>Draft genome sequence of rust myrtle Austropuccinia psidii MF-1, a brazilian biotype.</title>
        <authorList>
            <person name="Quecine M.C."/>
            <person name="Pachon D.M.R."/>
            <person name="Bonatelli M.L."/>
            <person name="Correr F.H."/>
            <person name="Franceschini L.M."/>
            <person name="Leite T.F."/>
            <person name="Margarido G.R.A."/>
            <person name="Almeida C.A."/>
            <person name="Ferrarezi J.A."/>
            <person name="Labate C.A."/>
        </authorList>
    </citation>
    <scope>NUCLEOTIDE SEQUENCE</scope>
    <source>
        <strain evidence="1">MF-1</strain>
    </source>
</reference>
<evidence type="ECO:0000313" key="2">
    <source>
        <dbReference type="Proteomes" id="UP000765509"/>
    </source>
</evidence>
<comment type="caution">
    <text evidence="1">The sequence shown here is derived from an EMBL/GenBank/DDBJ whole genome shotgun (WGS) entry which is preliminary data.</text>
</comment>
<dbReference type="Proteomes" id="UP000765509">
    <property type="component" value="Unassembled WGS sequence"/>
</dbReference>
<sequence>MLNVERPYPPLLRRPSYPDSARAREALEIPINELMKLGVLRNVGHNEEVEVTTPLIIPLTKKILQVNMKISLKKCNIGFHELKALGLVVSGLSPVVHKNKVASVLLKPIPQNKKEMMSF</sequence>